<reference evidence="1 2" key="1">
    <citation type="submission" date="2019-09" db="EMBL/GenBank/DDBJ databases">
        <authorList>
            <person name="Chandra G."/>
            <person name="Truman W A."/>
        </authorList>
    </citation>
    <scope>NUCLEOTIDE SEQUENCE [LARGE SCALE GENOMIC DNA]</scope>
    <source>
        <strain evidence="1">PS718</strain>
    </source>
</reference>
<dbReference type="EMBL" id="CABVHX010000002">
    <property type="protein sequence ID" value="VVN72768.1"/>
    <property type="molecule type" value="Genomic_DNA"/>
</dbReference>
<accession>A0A5E7A1K9</accession>
<dbReference type="Proteomes" id="UP000325375">
    <property type="component" value="Unassembled WGS sequence"/>
</dbReference>
<protein>
    <submittedName>
        <fullName evidence="1">Uncharacterized protein</fullName>
    </submittedName>
</protein>
<dbReference type="AlphaFoldDB" id="A0A5E7A1K9"/>
<sequence length="224" mass="25104">MNNDHPPQTDHVEALLQALEQDSDALLEFGKQVVGPSGSPMFPLDWLAFAAIKRSLSTASAVSAMVRARNMVCARSLLRMHIDTALRFSAAWLVSEPHAFATSVLEGVRIDKLKDKNGKNLRDAFLVEVHKGEHPWLPDVYPNLSGYVHFSSSHISDAISSFEDDDRTIEFHMSASDSKFPEFSWVEILDCFREATSILSRYIQGYAHTKKLTSDELEALRGRI</sequence>
<dbReference type="RefSeq" id="WP_150601552.1">
    <property type="nucleotide sequence ID" value="NZ_CABVHX010000002.1"/>
</dbReference>
<proteinExistence type="predicted"/>
<evidence type="ECO:0000313" key="1">
    <source>
        <dbReference type="EMBL" id="VVN72768.1"/>
    </source>
</evidence>
<gene>
    <name evidence="1" type="ORF">PS718_00528</name>
</gene>
<name>A0A5E7A1K9_PSEFL</name>
<evidence type="ECO:0000313" key="2">
    <source>
        <dbReference type="Proteomes" id="UP000325375"/>
    </source>
</evidence>
<organism evidence="1 2">
    <name type="scientific">Pseudomonas fluorescens</name>
    <dbReference type="NCBI Taxonomy" id="294"/>
    <lineage>
        <taxon>Bacteria</taxon>
        <taxon>Pseudomonadati</taxon>
        <taxon>Pseudomonadota</taxon>
        <taxon>Gammaproteobacteria</taxon>
        <taxon>Pseudomonadales</taxon>
        <taxon>Pseudomonadaceae</taxon>
        <taxon>Pseudomonas</taxon>
    </lineage>
</organism>